<evidence type="ECO:0000313" key="3">
    <source>
        <dbReference type="EMBL" id="KAG4410914.1"/>
    </source>
</evidence>
<organism evidence="3 4">
    <name type="scientific">Cadophora malorum</name>
    <dbReference type="NCBI Taxonomy" id="108018"/>
    <lineage>
        <taxon>Eukaryota</taxon>
        <taxon>Fungi</taxon>
        <taxon>Dikarya</taxon>
        <taxon>Ascomycota</taxon>
        <taxon>Pezizomycotina</taxon>
        <taxon>Leotiomycetes</taxon>
        <taxon>Helotiales</taxon>
        <taxon>Ploettnerulaceae</taxon>
        <taxon>Cadophora</taxon>
    </lineage>
</organism>
<evidence type="ECO:0000259" key="2">
    <source>
        <dbReference type="Pfam" id="PF26640"/>
    </source>
</evidence>
<accession>A0A8H7SWS5</accession>
<reference evidence="3" key="1">
    <citation type="submission" date="2021-02" db="EMBL/GenBank/DDBJ databases">
        <title>Genome sequence Cadophora malorum strain M34.</title>
        <authorList>
            <person name="Stefanovic E."/>
            <person name="Vu D."/>
            <person name="Scully C."/>
            <person name="Dijksterhuis J."/>
            <person name="Roader J."/>
            <person name="Houbraken J."/>
        </authorList>
    </citation>
    <scope>NUCLEOTIDE SEQUENCE</scope>
    <source>
        <strain evidence="3">M34</strain>
    </source>
</reference>
<evidence type="ECO:0000313" key="4">
    <source>
        <dbReference type="Proteomes" id="UP000664132"/>
    </source>
</evidence>
<dbReference type="Pfam" id="PF26640">
    <property type="entry name" value="DUF8212"/>
    <property type="match status" value="1"/>
</dbReference>
<evidence type="ECO:0008006" key="5">
    <source>
        <dbReference type="Google" id="ProtNLM"/>
    </source>
</evidence>
<proteinExistence type="predicted"/>
<dbReference type="PANTHER" id="PTHR10622">
    <property type="entry name" value="HET DOMAIN-CONTAINING PROTEIN"/>
    <property type="match status" value="1"/>
</dbReference>
<protein>
    <recommendedName>
        <fullName evidence="5">HET-domain-containing protein</fullName>
    </recommendedName>
</protein>
<dbReference type="Pfam" id="PF06985">
    <property type="entry name" value="HET"/>
    <property type="match status" value="1"/>
</dbReference>
<dbReference type="InterPro" id="IPR010730">
    <property type="entry name" value="HET"/>
</dbReference>
<keyword evidence="4" id="KW-1185">Reference proteome</keyword>
<comment type="caution">
    <text evidence="3">The sequence shown here is derived from an EMBL/GenBank/DDBJ whole genome shotgun (WGS) entry which is preliminary data.</text>
</comment>
<feature type="domain" description="Heterokaryon incompatibility" evidence="1">
    <location>
        <begin position="21"/>
        <end position="104"/>
    </location>
</feature>
<feature type="domain" description="DUF8212" evidence="2">
    <location>
        <begin position="218"/>
        <end position="241"/>
    </location>
</feature>
<sequence>MRLIDTTTLELHEFFSNFPLYAILSHTWGDDEVSFHEMSLPTRATKKGFIKIAKTCDIARSHGFMFAWVDTCCIDKSSSAELTEAINSMYQWYSNAVVCYVILEDLPIDGDIQESLAGCRWFSRGWTLQELIAPKYVEFYDAGWNYQGSRTDFLQSISSCTRVPADALEGILPPKSYSIAQRMSWAASRTTTRVEDMAYCLLGIFDVTMPLLYGEGLKAFRRFQEEIIKRNNDLTIFAWETPEGYKEDILGIFAPSPESFVDSKTVSFWNDFINFSATNKGLFISGDKPLRAIARVLDNEHSMYCLYLGVSELDEPFIKRGIYLRKIGPNLFYRDGRLPLASFKANSVAKMEILHVPDYCVLTDPLPYSTHGAIIVHSDFRQDALHVPLHESLTVIDAVPETLWDITDRTFLKPRPNTLNRYPMVLAIELEGKFQGKYLQLVAFCDYREEPPRCKLFWKSQFPRQEALVFPARNSGRSRSEAVFWTTLETEAPHILELSSKLEKRVGNELICVSAYF</sequence>
<dbReference type="Proteomes" id="UP000664132">
    <property type="component" value="Unassembled WGS sequence"/>
</dbReference>
<gene>
    <name evidence="3" type="ORF">IFR04_015945</name>
</gene>
<dbReference type="AlphaFoldDB" id="A0A8H7SWS5"/>
<dbReference type="InterPro" id="IPR058525">
    <property type="entry name" value="DUF8212"/>
</dbReference>
<dbReference type="PANTHER" id="PTHR10622:SF12">
    <property type="entry name" value="HET DOMAIN-CONTAINING PROTEIN"/>
    <property type="match status" value="1"/>
</dbReference>
<evidence type="ECO:0000259" key="1">
    <source>
        <dbReference type="Pfam" id="PF06985"/>
    </source>
</evidence>
<dbReference type="EMBL" id="JAFJYH010000558">
    <property type="protein sequence ID" value="KAG4410914.1"/>
    <property type="molecule type" value="Genomic_DNA"/>
</dbReference>
<dbReference type="OrthoDB" id="674604at2759"/>
<name>A0A8H7SWS5_9HELO</name>